<protein>
    <submittedName>
        <fullName evidence="7">7029_t:CDS:1</fullName>
    </submittedName>
</protein>
<feature type="transmembrane region" description="Helical" evidence="6">
    <location>
        <begin position="217"/>
        <end position="238"/>
    </location>
</feature>
<dbReference type="Gene3D" id="1.20.1250.20">
    <property type="entry name" value="MFS general substrate transporter like domains"/>
    <property type="match status" value="1"/>
</dbReference>
<dbReference type="PANTHER" id="PTHR19432:SF35">
    <property type="entry name" value="SOLUTE CARRIER FAMILY 45 MEMBER 3 ISOFORM X1"/>
    <property type="match status" value="1"/>
</dbReference>
<feature type="transmembrane region" description="Helical" evidence="6">
    <location>
        <begin position="350"/>
        <end position="372"/>
    </location>
</feature>
<dbReference type="GO" id="GO:0005886">
    <property type="term" value="C:plasma membrane"/>
    <property type="evidence" value="ECO:0007669"/>
    <property type="project" value="TreeGrafter"/>
</dbReference>
<feature type="transmembrane region" description="Helical" evidence="6">
    <location>
        <begin position="278"/>
        <end position="295"/>
    </location>
</feature>
<dbReference type="AlphaFoldDB" id="A0A9N9FFW5"/>
<keyword evidence="3 6" id="KW-0812">Transmembrane</keyword>
<keyword evidence="5 6" id="KW-0472">Membrane</keyword>
<proteinExistence type="predicted"/>
<dbReference type="OrthoDB" id="28755at2759"/>
<feature type="transmembrane region" description="Helical" evidence="6">
    <location>
        <begin position="481"/>
        <end position="501"/>
    </location>
</feature>
<dbReference type="GO" id="GO:0008506">
    <property type="term" value="F:sucrose:proton symporter activity"/>
    <property type="evidence" value="ECO:0007669"/>
    <property type="project" value="TreeGrafter"/>
</dbReference>
<comment type="subcellular location">
    <subcellularLocation>
        <location evidence="1">Membrane</location>
        <topology evidence="1">Multi-pass membrane protein</topology>
    </subcellularLocation>
</comment>
<evidence type="ECO:0000256" key="2">
    <source>
        <dbReference type="ARBA" id="ARBA00022448"/>
    </source>
</evidence>
<organism evidence="7 8">
    <name type="scientific">Paraglomus occultum</name>
    <dbReference type="NCBI Taxonomy" id="144539"/>
    <lineage>
        <taxon>Eukaryota</taxon>
        <taxon>Fungi</taxon>
        <taxon>Fungi incertae sedis</taxon>
        <taxon>Mucoromycota</taxon>
        <taxon>Glomeromycotina</taxon>
        <taxon>Glomeromycetes</taxon>
        <taxon>Paraglomerales</taxon>
        <taxon>Paraglomeraceae</taxon>
        <taxon>Paraglomus</taxon>
    </lineage>
</organism>
<gene>
    <name evidence="7" type="ORF">POCULU_LOCUS4152</name>
</gene>
<evidence type="ECO:0000256" key="4">
    <source>
        <dbReference type="ARBA" id="ARBA00022989"/>
    </source>
</evidence>
<evidence type="ECO:0000313" key="8">
    <source>
        <dbReference type="Proteomes" id="UP000789572"/>
    </source>
</evidence>
<evidence type="ECO:0000256" key="3">
    <source>
        <dbReference type="ARBA" id="ARBA00022692"/>
    </source>
</evidence>
<dbReference type="EMBL" id="CAJVPJ010000517">
    <property type="protein sequence ID" value="CAG8532994.1"/>
    <property type="molecule type" value="Genomic_DNA"/>
</dbReference>
<keyword evidence="4 6" id="KW-1133">Transmembrane helix</keyword>
<feature type="transmembrane region" description="Helical" evidence="6">
    <location>
        <begin position="141"/>
        <end position="168"/>
    </location>
</feature>
<accession>A0A9N9FFW5</accession>
<evidence type="ECO:0000256" key="6">
    <source>
        <dbReference type="SAM" id="Phobius"/>
    </source>
</evidence>
<feature type="transmembrane region" description="Helical" evidence="6">
    <location>
        <begin position="379"/>
        <end position="399"/>
    </location>
</feature>
<dbReference type="PANTHER" id="PTHR19432">
    <property type="entry name" value="SUGAR TRANSPORTER"/>
    <property type="match status" value="1"/>
</dbReference>
<dbReference type="Pfam" id="PF07690">
    <property type="entry name" value="MFS_1"/>
    <property type="match status" value="1"/>
</dbReference>
<name>A0A9N9FFW5_9GLOM</name>
<feature type="transmembrane region" description="Helical" evidence="6">
    <location>
        <begin position="188"/>
        <end position="210"/>
    </location>
</feature>
<dbReference type="Proteomes" id="UP000789572">
    <property type="component" value="Unassembled WGS sequence"/>
</dbReference>
<dbReference type="InterPro" id="IPR036259">
    <property type="entry name" value="MFS_trans_sf"/>
</dbReference>
<evidence type="ECO:0000256" key="5">
    <source>
        <dbReference type="ARBA" id="ARBA00023136"/>
    </source>
</evidence>
<dbReference type="InterPro" id="IPR011701">
    <property type="entry name" value="MFS"/>
</dbReference>
<feature type="transmembrane region" description="Helical" evidence="6">
    <location>
        <begin position="316"/>
        <end position="338"/>
    </location>
</feature>
<keyword evidence="2" id="KW-0813">Transport</keyword>
<reference evidence="7" key="1">
    <citation type="submission" date="2021-06" db="EMBL/GenBank/DDBJ databases">
        <authorList>
            <person name="Kallberg Y."/>
            <person name="Tangrot J."/>
            <person name="Rosling A."/>
        </authorList>
    </citation>
    <scope>NUCLEOTIDE SEQUENCE</scope>
    <source>
        <strain evidence="7">IA702</strain>
    </source>
</reference>
<keyword evidence="8" id="KW-1185">Reference proteome</keyword>
<evidence type="ECO:0000313" key="7">
    <source>
        <dbReference type="EMBL" id="CAG8532994.1"/>
    </source>
</evidence>
<comment type="caution">
    <text evidence="7">The sequence shown here is derived from an EMBL/GenBank/DDBJ whole genome shotgun (WGS) entry which is preliminary data.</text>
</comment>
<evidence type="ECO:0000256" key="1">
    <source>
        <dbReference type="ARBA" id="ARBA00004141"/>
    </source>
</evidence>
<dbReference type="SUPFAM" id="SSF103473">
    <property type="entry name" value="MFS general substrate transporter"/>
    <property type="match status" value="1"/>
</dbReference>
<sequence length="508" mass="56377">MGSPDSKTSLVKHRHDTNRSYQSIACSDEKPGLSSWELILLTLNMAGIQFTWTVELSYGTPYLLHLGLSKNQVALVWLAGPLSGLLIQPLVGAFSDRTTSRLGRRRPYIIIGGLLMERMGRFRAYGEYTKCGSEGDLRTSIAIWIAVVAFYFLDFSLNAVMASCRALILDIPPLWQQDLGNAWAGRMIHIGNVVGFTAGFIDWIGYFPLLGDSQLKVLCSIAIFVLVLSLLVTCLSVKEEVHVNIDENVEPWYCTLVSIYRAFRYLPVPVQRICNVQFFAWMGWFPFLFYSTTWIRDIHVTNNPDKGNAYEEGTRYGSLALLIYSIISVIAGVILPQLTNTVATTYNQVTIYNIYTASHIMFALSMLATYFVGDVPQAMVVLASVGIPWAASMWIPYALVGEFVATKDEKAITANADVRPIDNHDIEQVIAESSSSASENTLLPSLDEEIITKDENSRMEIARQRLHDGEGDEGVAGDVGIVLRFGGLMALVAAFLSRYLVHIPISGR</sequence>
<feature type="transmembrane region" description="Helical" evidence="6">
    <location>
        <begin position="74"/>
        <end position="95"/>
    </location>
</feature>